<organism evidence="1 2">
    <name type="scientific">Enterobacter agglomerans</name>
    <name type="common">Erwinia herbicola</name>
    <name type="synonym">Pantoea agglomerans</name>
    <dbReference type="NCBI Taxonomy" id="549"/>
    <lineage>
        <taxon>Bacteria</taxon>
        <taxon>Pseudomonadati</taxon>
        <taxon>Pseudomonadota</taxon>
        <taxon>Gammaproteobacteria</taxon>
        <taxon>Enterobacterales</taxon>
        <taxon>Erwiniaceae</taxon>
        <taxon>Pantoea</taxon>
        <taxon>Pantoea agglomerans group</taxon>
    </lineage>
</organism>
<comment type="caution">
    <text evidence="1">The sequence shown here is derived from an EMBL/GenBank/DDBJ whole genome shotgun (WGS) entry which is preliminary data.</text>
</comment>
<accession>A0ACC5RHT7</accession>
<evidence type="ECO:0000313" key="2">
    <source>
        <dbReference type="Proteomes" id="UP000633731"/>
    </source>
</evidence>
<sequence length="246" mass="27305">MSGSNEVARKKYLAKIQKLMRLAGNTSSPEEAASAISKAQAFMREHGISDTEVTFSEISTSSSKGAPSDADKIPKYMSILCSVIEKAFGVKCILTWRWTNYSRRPKRVVSFYGQDGRDVVAAYAFDVLTRQLRSARREFQQKYCRHYGKSVTVSLADNYCEGWVSGAWHAVQEMVVTEAQSAQMKSYTESKGMKSAKTREARECGGKNIALRAGYRDGEKAKLYHGVNTHHKDPAQIEFVSGGSDG</sequence>
<keyword evidence="2" id="KW-1185">Reference proteome</keyword>
<dbReference type="Proteomes" id="UP000633731">
    <property type="component" value="Unassembled WGS sequence"/>
</dbReference>
<reference evidence="1" key="1">
    <citation type="submission" date="2021-01" db="EMBL/GenBank/DDBJ databases">
        <title>Draft genome of Pantoea agglomerans Eh 335.</title>
        <authorList>
            <person name="Emsley S.A."/>
            <person name="Oline D.K."/>
            <person name="Saw J.H."/>
            <person name="Ushijima B."/>
            <person name="Videau P."/>
            <person name="Koyack M.J."/>
        </authorList>
    </citation>
    <scope>NUCLEOTIDE SEQUENCE</scope>
    <source>
        <strain evidence="1">Eh 335</strain>
    </source>
</reference>
<gene>
    <name evidence="1" type="ORF">JJL49_01680</name>
</gene>
<proteinExistence type="predicted"/>
<name>A0ACC5RHT7_ENTAG</name>
<dbReference type="EMBL" id="JAEOXF010000001">
    <property type="protein sequence ID" value="MBK4723943.1"/>
    <property type="molecule type" value="Genomic_DNA"/>
</dbReference>
<evidence type="ECO:0000313" key="1">
    <source>
        <dbReference type="EMBL" id="MBK4723943.1"/>
    </source>
</evidence>
<protein>
    <submittedName>
        <fullName evidence="1">DUF2786 domain-containing protein</fullName>
    </submittedName>
</protein>